<feature type="region of interest" description="Disordered" evidence="7">
    <location>
        <begin position="146"/>
        <end position="238"/>
    </location>
</feature>
<evidence type="ECO:0000313" key="9">
    <source>
        <dbReference type="EMBL" id="KAK1332773.1"/>
    </source>
</evidence>
<accession>A0AA40LIC0</accession>
<dbReference type="GO" id="GO:0006357">
    <property type="term" value="P:regulation of transcription by RNA polymerase II"/>
    <property type="evidence" value="ECO:0007669"/>
    <property type="project" value="TreeGrafter"/>
</dbReference>
<evidence type="ECO:0000259" key="8">
    <source>
        <dbReference type="PROSITE" id="PS51011"/>
    </source>
</evidence>
<evidence type="ECO:0000256" key="3">
    <source>
        <dbReference type="ARBA" id="ARBA00023125"/>
    </source>
</evidence>
<dbReference type="CDD" id="cd16884">
    <property type="entry name" value="ARID_ARID5A"/>
    <property type="match status" value="1"/>
</dbReference>
<feature type="compositionally biased region" description="Basic and acidic residues" evidence="7">
    <location>
        <begin position="1"/>
        <end position="13"/>
    </location>
</feature>
<dbReference type="SMART" id="SM01014">
    <property type="entry name" value="ARID"/>
    <property type="match status" value="1"/>
</dbReference>
<dbReference type="Gene3D" id="1.10.150.60">
    <property type="entry name" value="ARID DNA-binding domain"/>
    <property type="match status" value="1"/>
</dbReference>
<feature type="domain" description="ARID" evidence="8">
    <location>
        <begin position="55"/>
        <end position="147"/>
    </location>
</feature>
<dbReference type="GO" id="GO:0005634">
    <property type="term" value="C:nucleus"/>
    <property type="evidence" value="ECO:0007669"/>
    <property type="project" value="UniProtKB-SubCell"/>
</dbReference>
<comment type="subcellular location">
    <subcellularLocation>
        <location evidence="1">Nucleus</location>
    </subcellularLocation>
</comment>
<name>A0AA40LIC0_CNENI</name>
<feature type="region of interest" description="Disordered" evidence="7">
    <location>
        <begin position="287"/>
        <end position="352"/>
    </location>
</feature>
<sequence>MASPAEGKRKQSEGDDALDTPVSPQPDGEQSRSQSPIQLEDSPEAGGEREEAQEREEEQAFLVSLYKFMKERHTPIERVPHLGFKQINLWKIYKAVEKLGAYEMVTGRRLWKNVYDELGGSPGSTSAATCTRRHYERLVLPYVRHLKGEDDKPLPPSKPRKQYKMAKEPRGDDGATERLKAKEEQLGQVSPEPQGHQTMPGKTKMDPIDLARPPSQEPPQDRTEQPGPAPGPPLPFVGASGCPEAYKRLLSSFYCKETHGIMSPLAKKKLLAQVSKAEALQCQAERCRHGAGSPHGEPQASPAARPPESPRSPGGSPEDHRHQLAPQEGSQGPGGSLREEAQAAPHPPAPTFTGCFHAYPTKVLKPISQHPRDFFPHLKDGVLLGSPGKEEGLPVKESALVWGGDVNRPSAFHRGGSRKGSLCPRPKACWVSPMAKVPAESPVPLPAFPGSPGLSKRSREEEGFVPGRQKTAGSASLSQGGGCQGVWGQVWGAWLGCLLLAGPSPGACPPRGLQGHHDALPTELHRHPGPLKGPGYVPLQPLVIPAFPAHFLATTAPSPVACWPHALLPSTLRQCPPPQTLPSLICVARATCHNLCSTPLLFPP</sequence>
<dbReference type="InterPro" id="IPR001606">
    <property type="entry name" value="ARID_dom"/>
</dbReference>
<dbReference type="Proteomes" id="UP001177744">
    <property type="component" value="Unassembled WGS sequence"/>
</dbReference>
<dbReference type="SMART" id="SM00501">
    <property type="entry name" value="BRIGHT"/>
    <property type="match status" value="1"/>
</dbReference>
<evidence type="ECO:0000256" key="6">
    <source>
        <dbReference type="ARBA" id="ARBA00023242"/>
    </source>
</evidence>
<evidence type="ECO:0000256" key="2">
    <source>
        <dbReference type="ARBA" id="ARBA00023015"/>
    </source>
</evidence>
<dbReference type="FunFam" id="1.10.150.60:FF:000004">
    <property type="entry name" value="AT-rich interactive domain-containing protein 5B"/>
    <property type="match status" value="1"/>
</dbReference>
<comment type="caution">
    <text evidence="9">The sequence shown here is derived from an EMBL/GenBank/DDBJ whole genome shotgun (WGS) entry which is preliminary data.</text>
</comment>
<protein>
    <recommendedName>
        <fullName evidence="8">ARID domain-containing protein</fullName>
    </recommendedName>
</protein>
<dbReference type="PANTHER" id="PTHR13964">
    <property type="entry name" value="RBP-RELATED"/>
    <property type="match status" value="1"/>
</dbReference>
<dbReference type="AlphaFoldDB" id="A0AA40LIC0"/>
<gene>
    <name evidence="9" type="ORF">QTO34_006304</name>
</gene>
<keyword evidence="2" id="KW-0805">Transcription regulation</keyword>
<keyword evidence="3" id="KW-0238">DNA-binding</keyword>
<feature type="compositionally biased region" description="Basic and acidic residues" evidence="7">
    <location>
        <begin position="165"/>
        <end position="185"/>
    </location>
</feature>
<organism evidence="9 10">
    <name type="scientific">Cnephaeus nilssonii</name>
    <name type="common">Northern bat</name>
    <name type="synonym">Eptesicus nilssonii</name>
    <dbReference type="NCBI Taxonomy" id="3371016"/>
    <lineage>
        <taxon>Eukaryota</taxon>
        <taxon>Metazoa</taxon>
        <taxon>Chordata</taxon>
        <taxon>Craniata</taxon>
        <taxon>Vertebrata</taxon>
        <taxon>Euteleostomi</taxon>
        <taxon>Mammalia</taxon>
        <taxon>Eutheria</taxon>
        <taxon>Laurasiatheria</taxon>
        <taxon>Chiroptera</taxon>
        <taxon>Yangochiroptera</taxon>
        <taxon>Vespertilionidae</taxon>
        <taxon>Cnephaeus</taxon>
    </lineage>
</organism>
<keyword evidence="4" id="KW-0010">Activator</keyword>
<proteinExistence type="predicted"/>
<keyword evidence="5" id="KW-0804">Transcription</keyword>
<reference evidence="9" key="1">
    <citation type="submission" date="2023-06" db="EMBL/GenBank/DDBJ databases">
        <title>Reference genome for the Northern bat (Eptesicus nilssonii), a most northern bat species.</title>
        <authorList>
            <person name="Laine V.N."/>
            <person name="Pulliainen A.T."/>
            <person name="Lilley T.M."/>
        </authorList>
    </citation>
    <scope>NUCLEOTIDE SEQUENCE</scope>
    <source>
        <strain evidence="9">BLF_Eptnil</strain>
        <tissue evidence="9">Kidney</tissue>
    </source>
</reference>
<evidence type="ECO:0000256" key="1">
    <source>
        <dbReference type="ARBA" id="ARBA00004123"/>
    </source>
</evidence>
<dbReference type="GO" id="GO:0000976">
    <property type="term" value="F:transcription cis-regulatory region binding"/>
    <property type="evidence" value="ECO:0007669"/>
    <property type="project" value="TreeGrafter"/>
</dbReference>
<dbReference type="PROSITE" id="PS51011">
    <property type="entry name" value="ARID"/>
    <property type="match status" value="1"/>
</dbReference>
<dbReference type="InterPro" id="IPR036431">
    <property type="entry name" value="ARID_dom_sf"/>
</dbReference>
<evidence type="ECO:0000313" key="10">
    <source>
        <dbReference type="Proteomes" id="UP001177744"/>
    </source>
</evidence>
<keyword evidence="10" id="KW-1185">Reference proteome</keyword>
<dbReference type="InterPro" id="IPR051232">
    <property type="entry name" value="ARID/SWI1_ChromRemod"/>
</dbReference>
<dbReference type="SUPFAM" id="SSF46774">
    <property type="entry name" value="ARID-like"/>
    <property type="match status" value="1"/>
</dbReference>
<dbReference type="PANTHER" id="PTHR13964:SF25">
    <property type="entry name" value="AT-RICH INTERACTIVE DOMAIN-CONTAINING PROTEIN 5A"/>
    <property type="match status" value="1"/>
</dbReference>
<feature type="region of interest" description="Disordered" evidence="7">
    <location>
        <begin position="1"/>
        <end position="56"/>
    </location>
</feature>
<evidence type="ECO:0000256" key="7">
    <source>
        <dbReference type="SAM" id="MobiDB-lite"/>
    </source>
</evidence>
<dbReference type="EMBL" id="JAULJE010000017">
    <property type="protein sequence ID" value="KAK1332773.1"/>
    <property type="molecule type" value="Genomic_DNA"/>
</dbReference>
<feature type="region of interest" description="Disordered" evidence="7">
    <location>
        <begin position="442"/>
        <end position="479"/>
    </location>
</feature>
<evidence type="ECO:0000256" key="5">
    <source>
        <dbReference type="ARBA" id="ARBA00023163"/>
    </source>
</evidence>
<keyword evidence="6" id="KW-0539">Nucleus</keyword>
<evidence type="ECO:0000256" key="4">
    <source>
        <dbReference type="ARBA" id="ARBA00023159"/>
    </source>
</evidence>
<dbReference type="Pfam" id="PF01388">
    <property type="entry name" value="ARID"/>
    <property type="match status" value="1"/>
</dbReference>